<evidence type="ECO:0000313" key="1">
    <source>
        <dbReference type="EMBL" id="KAK1866974.1"/>
    </source>
</evidence>
<evidence type="ECO:0000313" key="2">
    <source>
        <dbReference type="Proteomes" id="UP000798662"/>
    </source>
</evidence>
<gene>
    <name evidence="1" type="ORF">I4F81_009486</name>
</gene>
<comment type="caution">
    <text evidence="1">The sequence shown here is derived from an EMBL/GenBank/DDBJ whole genome shotgun (WGS) entry which is preliminary data.</text>
</comment>
<keyword evidence="2" id="KW-1185">Reference proteome</keyword>
<sequence length="132" mass="13802">MAAVVAALLRDGHPFLVPELACELDFSARPPAPGALLCDGIPAGCLLRLRGLPWAAREVDVARFLDGVDLLPGSRIRLVTDGGGRVTGEAFVQVVGPDAVTAAVSSHHRRLLGRRVGLVGRAGLQFGFATNE</sequence>
<dbReference type="EMBL" id="CM020620">
    <property type="protein sequence ID" value="KAK1866974.1"/>
    <property type="molecule type" value="Genomic_DNA"/>
</dbReference>
<dbReference type="Proteomes" id="UP000798662">
    <property type="component" value="Chromosome 3"/>
</dbReference>
<accession>A0ACC3C9L0</accession>
<proteinExistence type="predicted"/>
<protein>
    <submittedName>
        <fullName evidence="1">Uncharacterized protein</fullName>
    </submittedName>
</protein>
<reference evidence="1" key="1">
    <citation type="submission" date="2019-11" db="EMBL/GenBank/DDBJ databases">
        <title>Nori genome reveals adaptations in red seaweeds to the harsh intertidal environment.</title>
        <authorList>
            <person name="Wang D."/>
            <person name="Mao Y."/>
        </authorList>
    </citation>
    <scope>NUCLEOTIDE SEQUENCE</scope>
    <source>
        <tissue evidence="1">Gametophyte</tissue>
    </source>
</reference>
<name>A0ACC3C9L0_PYRYE</name>
<organism evidence="1 2">
    <name type="scientific">Pyropia yezoensis</name>
    <name type="common">Susabi-nori</name>
    <name type="synonym">Porphyra yezoensis</name>
    <dbReference type="NCBI Taxonomy" id="2788"/>
    <lineage>
        <taxon>Eukaryota</taxon>
        <taxon>Rhodophyta</taxon>
        <taxon>Bangiophyceae</taxon>
        <taxon>Bangiales</taxon>
        <taxon>Bangiaceae</taxon>
        <taxon>Pyropia</taxon>
    </lineage>
</organism>